<dbReference type="STRING" id="76947.GCA_002080435_02315"/>
<dbReference type="Proteomes" id="UP000024284">
    <property type="component" value="Unassembled WGS sequence"/>
</dbReference>
<comment type="caution">
    <text evidence="3">The sequence shown here is derived from an EMBL/GenBank/DDBJ whole genome shotgun (WGS) entry which is preliminary data.</text>
</comment>
<protein>
    <recommendedName>
        <fullName evidence="5">Lipoprotein</fullName>
    </recommendedName>
</protein>
<reference evidence="3" key="1">
    <citation type="submission" date="2014-08" db="EMBL/GenBank/DDBJ databases">
        <title>Draft genome sequences of Sphingobium herbicidovorans.</title>
        <authorList>
            <person name="Gan H.M."/>
            <person name="Gan H.Y."/>
            <person name="Savka M.A."/>
        </authorList>
    </citation>
    <scope>NUCLEOTIDE SEQUENCE [LARGE SCALE GENOMIC DNA]</scope>
    <source>
        <strain evidence="3">NBRC 16415</strain>
    </source>
</reference>
<dbReference type="eggNOG" id="ENOG50300F9">
    <property type="taxonomic scope" value="Bacteria"/>
</dbReference>
<dbReference type="EMBL" id="JFZA02000034">
    <property type="protein sequence ID" value="KFG89099.1"/>
    <property type="molecule type" value="Genomic_DNA"/>
</dbReference>
<sequence length="96" mass="9732">MRGNARMIFTALLLTGCATLAGCGKDDKTSNTMQMKDMEVVDGTATDAMTDLDGVQSEAPPAALPSAGGNNSAADAPRPEAEANAAQGDTEVVSDQ</sequence>
<dbReference type="OrthoDB" id="7477242at2"/>
<name>A0A086P6T1_SPHHM</name>
<accession>A0A086P6T1</accession>
<evidence type="ECO:0000313" key="3">
    <source>
        <dbReference type="EMBL" id="KFG89099.1"/>
    </source>
</evidence>
<organism evidence="3 4">
    <name type="scientific">Sphingobium herbicidovorans (strain ATCC 700291 / DSM 11019 / CCUG 56400 / KCTC 2939 / LMG 18315 / NBRC 16415 / MH)</name>
    <name type="common">Sphingomonas herbicidovorans</name>
    <dbReference type="NCBI Taxonomy" id="1219045"/>
    <lineage>
        <taxon>Bacteria</taxon>
        <taxon>Pseudomonadati</taxon>
        <taxon>Pseudomonadota</taxon>
        <taxon>Alphaproteobacteria</taxon>
        <taxon>Sphingomonadales</taxon>
        <taxon>Sphingomonadaceae</taxon>
        <taxon>Sphingobium</taxon>
    </lineage>
</organism>
<evidence type="ECO:0000313" key="4">
    <source>
        <dbReference type="Proteomes" id="UP000024284"/>
    </source>
</evidence>
<feature type="signal peptide" evidence="2">
    <location>
        <begin position="1"/>
        <end position="21"/>
    </location>
</feature>
<dbReference type="PROSITE" id="PS51257">
    <property type="entry name" value="PROKAR_LIPOPROTEIN"/>
    <property type="match status" value="1"/>
</dbReference>
<evidence type="ECO:0000256" key="2">
    <source>
        <dbReference type="SAM" id="SignalP"/>
    </source>
</evidence>
<evidence type="ECO:0008006" key="5">
    <source>
        <dbReference type="Google" id="ProtNLM"/>
    </source>
</evidence>
<feature type="region of interest" description="Disordered" evidence="1">
    <location>
        <begin position="53"/>
        <end position="96"/>
    </location>
</feature>
<dbReference type="AlphaFoldDB" id="A0A086P6T1"/>
<gene>
    <name evidence="3" type="ORF">BV98_002926</name>
</gene>
<feature type="chain" id="PRO_5001813227" description="Lipoprotein" evidence="2">
    <location>
        <begin position="22"/>
        <end position="96"/>
    </location>
</feature>
<keyword evidence="2" id="KW-0732">Signal</keyword>
<evidence type="ECO:0000256" key="1">
    <source>
        <dbReference type="SAM" id="MobiDB-lite"/>
    </source>
</evidence>
<keyword evidence="4" id="KW-1185">Reference proteome</keyword>
<dbReference type="PATRIC" id="fig|1219045.3.peg.2968"/>
<proteinExistence type="predicted"/>
<dbReference type="RefSeq" id="WP_037467568.1">
    <property type="nucleotide sequence ID" value="NZ_BCZD01000009.1"/>
</dbReference>